<dbReference type="AlphaFoldDB" id="C6HTZ5"/>
<proteinExistence type="predicted"/>
<evidence type="ECO:0000259" key="1">
    <source>
        <dbReference type="SMART" id="SM01022"/>
    </source>
</evidence>
<protein>
    <recommendedName>
        <fullName evidence="1">ASCH domain-containing protein</fullName>
    </recommendedName>
</protein>
<keyword evidence="3" id="KW-1185">Reference proteome</keyword>
<dbReference type="Proteomes" id="UP000009374">
    <property type="component" value="Unassembled WGS sequence"/>
</dbReference>
<reference evidence="2 3" key="1">
    <citation type="journal article" date="2009" name="Appl. Environ. Microbiol.">
        <title>Community genomic and proteomic analyses of chemoautotrophic iron-oxidizing "Leptospirillum rubarum" (Group II) and "Leptospirillum ferrodiazotrophum" (Group III) bacteria in acid mine drainage biofilms.</title>
        <authorList>
            <person name="Goltsman D.S."/>
            <person name="Denef V.J."/>
            <person name="Singer S.W."/>
            <person name="VerBerkmoes N.C."/>
            <person name="Lefsrud M."/>
            <person name="Mueller R.S."/>
            <person name="Dick G.J."/>
            <person name="Sun C.L."/>
            <person name="Wheeler K.E."/>
            <person name="Zemla A."/>
            <person name="Baker B.J."/>
            <person name="Hauser L."/>
            <person name="Land M."/>
            <person name="Shah M.B."/>
            <person name="Thelen M.P."/>
            <person name="Hettich R.L."/>
            <person name="Banfield J.F."/>
        </authorList>
    </citation>
    <scope>NUCLEOTIDE SEQUENCE [LARGE SCALE GENOMIC DNA]</scope>
</reference>
<sequence>MNVLLSIKPQYVEKILNGTKKYEFRRTLFKKPVRRIEIYSSSPVRKLVGTFIPGKIVQDSPRNLWEWFHKDSGVTEEEFFTYFHKKDIGYAIEIAHVDFYPIPIDPFLESPGFIPPQSFVYREH</sequence>
<gene>
    <name evidence="2" type="ORF">UBAL3_44810060</name>
</gene>
<evidence type="ECO:0000313" key="2">
    <source>
        <dbReference type="EMBL" id="EES53923.1"/>
    </source>
</evidence>
<dbReference type="SMART" id="SM01022">
    <property type="entry name" value="ASCH"/>
    <property type="match status" value="1"/>
</dbReference>
<organism evidence="2 3">
    <name type="scientific">Leptospirillum ferrodiazotrophum</name>
    <dbReference type="NCBI Taxonomy" id="412449"/>
    <lineage>
        <taxon>Bacteria</taxon>
        <taxon>Pseudomonadati</taxon>
        <taxon>Nitrospirota</taxon>
        <taxon>Nitrospiria</taxon>
        <taxon>Nitrospirales</taxon>
        <taxon>Nitrospiraceae</taxon>
        <taxon>Leptospirillum</taxon>
    </lineage>
</organism>
<name>C6HTZ5_9BACT</name>
<dbReference type="Gene3D" id="2.30.130.30">
    <property type="entry name" value="Hypothetical protein"/>
    <property type="match status" value="1"/>
</dbReference>
<dbReference type="EMBL" id="GG693852">
    <property type="protein sequence ID" value="EES53923.1"/>
    <property type="molecule type" value="Genomic_DNA"/>
</dbReference>
<dbReference type="InterPro" id="IPR015947">
    <property type="entry name" value="PUA-like_sf"/>
</dbReference>
<feature type="domain" description="ASCH" evidence="1">
    <location>
        <begin position="5"/>
        <end position="98"/>
    </location>
</feature>
<dbReference type="SUPFAM" id="SSF88697">
    <property type="entry name" value="PUA domain-like"/>
    <property type="match status" value="1"/>
</dbReference>
<evidence type="ECO:0000313" key="3">
    <source>
        <dbReference type="Proteomes" id="UP000009374"/>
    </source>
</evidence>
<dbReference type="InterPro" id="IPR007374">
    <property type="entry name" value="ASCH_domain"/>
</dbReference>
<accession>C6HTZ5</accession>